<comment type="caution">
    <text evidence="2">The sequence shown here is derived from an EMBL/GenBank/DDBJ whole genome shotgun (WGS) entry which is preliminary data.</text>
</comment>
<keyword evidence="3" id="KW-1185">Reference proteome</keyword>
<dbReference type="OrthoDB" id="9790314at2"/>
<dbReference type="Proteomes" id="UP000319148">
    <property type="component" value="Unassembled WGS sequence"/>
</dbReference>
<dbReference type="PIRSF" id="PIRSF000429">
    <property type="entry name" value="Ac-CoA_Ac_transf"/>
    <property type="match status" value="1"/>
</dbReference>
<sequence>MTSKPRNIPASYDSVALVVPVTVPYSRFSEHGAQWYVGRALAELVNSAGIEKADIDGLAVSSFTLAPDSVITLTQYFSLTPRWIEQIPLGGASGVVALRRAARAVQSGDAEVIACIGADTNKKEGFRELVENFSTFSAAAAYPYGAPGPNGAFSLITQHYMDKFGARREDFARIALAQRHNAQAYEHALIKKPLSLDDYLDARPIAGPLHMFDCVMPCAGAEAFLVMSVDRAKSLKLPYVEIRAADELHNAYSDEDAVQYRAGWKTFAPAMYERAGVGPKDMDLLYTYDDYPVISMMQMEDLGFCAKGKAAEFTRVNPLTWDGGGLVHNSSGGQLSCGQAGSAAGYMGVVEALRQLTGSALGQQVANARRATVSGYGMINYDRGLCATAAVLETGGVQ</sequence>
<dbReference type="InterPro" id="IPR055140">
    <property type="entry name" value="Thiolase_C_2"/>
</dbReference>
<dbReference type="EMBL" id="VFIY01000015">
    <property type="protein sequence ID" value="TPD59109.1"/>
    <property type="molecule type" value="Genomic_DNA"/>
</dbReference>
<dbReference type="GO" id="GO:0003988">
    <property type="term" value="F:acetyl-CoA C-acyltransferase activity"/>
    <property type="evidence" value="ECO:0007669"/>
    <property type="project" value="UniProtKB-ARBA"/>
</dbReference>
<dbReference type="CDD" id="cd00829">
    <property type="entry name" value="SCP-x_thiolase"/>
    <property type="match status" value="1"/>
</dbReference>
<reference evidence="3" key="1">
    <citation type="submission" date="2019-06" db="EMBL/GenBank/DDBJ databases">
        <title>The complete genome of Emcibacter congregatus ZYLT.</title>
        <authorList>
            <person name="Zhao Z."/>
        </authorList>
    </citation>
    <scope>NUCLEOTIDE SEQUENCE [LARGE SCALE GENOMIC DNA]</scope>
    <source>
        <strain evidence="3">MCCC 1A06723</strain>
    </source>
</reference>
<dbReference type="InterPro" id="IPR016039">
    <property type="entry name" value="Thiolase-like"/>
</dbReference>
<evidence type="ECO:0000313" key="2">
    <source>
        <dbReference type="EMBL" id="TPD59109.1"/>
    </source>
</evidence>
<evidence type="ECO:0000313" key="3">
    <source>
        <dbReference type="Proteomes" id="UP000319148"/>
    </source>
</evidence>
<gene>
    <name evidence="2" type="ORF">FIV46_12825</name>
</gene>
<feature type="domain" description="Thiolase C-terminal" evidence="1">
    <location>
        <begin position="249"/>
        <end position="379"/>
    </location>
</feature>
<name>A0A501PF81_9PROT</name>
<dbReference type="AlphaFoldDB" id="A0A501PF81"/>
<protein>
    <submittedName>
        <fullName evidence="2">Thiolase family protein</fullName>
    </submittedName>
</protein>
<dbReference type="RefSeq" id="WP_139941328.1">
    <property type="nucleotide sequence ID" value="NZ_JBHSYP010000002.1"/>
</dbReference>
<organism evidence="2 3">
    <name type="scientific">Emcibacter nanhaiensis</name>
    <dbReference type="NCBI Taxonomy" id="1505037"/>
    <lineage>
        <taxon>Bacteria</taxon>
        <taxon>Pseudomonadati</taxon>
        <taxon>Pseudomonadota</taxon>
        <taxon>Alphaproteobacteria</taxon>
        <taxon>Emcibacterales</taxon>
        <taxon>Emcibacteraceae</taxon>
        <taxon>Emcibacter</taxon>
    </lineage>
</organism>
<proteinExistence type="predicted"/>
<dbReference type="Gene3D" id="3.40.47.10">
    <property type="match status" value="1"/>
</dbReference>
<dbReference type="Pfam" id="PF22691">
    <property type="entry name" value="Thiolase_C_1"/>
    <property type="match status" value="1"/>
</dbReference>
<evidence type="ECO:0000259" key="1">
    <source>
        <dbReference type="Pfam" id="PF22691"/>
    </source>
</evidence>
<accession>A0A501PF81</accession>
<dbReference type="InterPro" id="IPR002155">
    <property type="entry name" value="Thiolase"/>
</dbReference>
<dbReference type="SUPFAM" id="SSF53901">
    <property type="entry name" value="Thiolase-like"/>
    <property type="match status" value="1"/>
</dbReference>
<dbReference type="PANTHER" id="PTHR42870:SF1">
    <property type="entry name" value="NON-SPECIFIC LIPID-TRANSFER PROTEIN-LIKE 2"/>
    <property type="match status" value="1"/>
</dbReference>
<dbReference type="PANTHER" id="PTHR42870">
    <property type="entry name" value="ACETYL-COA C-ACETYLTRANSFERASE"/>
    <property type="match status" value="1"/>
</dbReference>